<comment type="caution">
    <text evidence="1">The sequence shown here is derived from an EMBL/GenBank/DDBJ whole genome shotgun (WGS) entry which is preliminary data.</text>
</comment>
<sequence>MSGGTIHVPDDVIFLVAQNIGNRKDLLSLSTCSRRCRAPAQKELFRHVKRTVKSQDWRPTIFPFLEHHSAVTSYIQHFTLRSDACNPNPGMDMSDFRCILNTLNGLLSLSIMSFDWYPSPTAVNPSYKHSSLARLALLGVTAVHSSTSPLDILSATDEWHEVQLESISHPAITTPPTFHPVSTHVLDILHHPLHHGSPTLPSNFHIFQEVVNLTTRSITRNHVEAIANVIRLSYKTLQSVNIKAVCFETFTGISDWDDVCTQLRSCPNLVKLVLNFSLPHEEEGLPHSLSVHRSLQALLTRNLVKSVQGPIKCLDIVLEIRSASKQDAVHNFLQLRWDAIGNELAYAKHLEVIRVRLLSFNDVLPRWYATQYKAVKDAFPQLSYHHMNAGASCIVFCKTAESVPRAMMLLCYTPTRPSDSCTLSL</sequence>
<evidence type="ECO:0000313" key="2">
    <source>
        <dbReference type="Proteomes" id="UP001148662"/>
    </source>
</evidence>
<protein>
    <submittedName>
        <fullName evidence="1">Uncharacterized protein</fullName>
    </submittedName>
</protein>
<reference evidence="1" key="1">
    <citation type="submission" date="2022-07" db="EMBL/GenBank/DDBJ databases">
        <title>Genome Sequence of Phlebia brevispora.</title>
        <authorList>
            <person name="Buettner E."/>
        </authorList>
    </citation>
    <scope>NUCLEOTIDE SEQUENCE</scope>
    <source>
        <strain evidence="1">MPL23</strain>
    </source>
</reference>
<name>A0ACC1TDY5_9APHY</name>
<proteinExistence type="predicted"/>
<accession>A0ACC1TDY5</accession>
<keyword evidence="2" id="KW-1185">Reference proteome</keyword>
<dbReference type="Proteomes" id="UP001148662">
    <property type="component" value="Unassembled WGS sequence"/>
</dbReference>
<gene>
    <name evidence="1" type="ORF">NM688_g570</name>
</gene>
<dbReference type="EMBL" id="JANHOG010000048">
    <property type="protein sequence ID" value="KAJ3559052.1"/>
    <property type="molecule type" value="Genomic_DNA"/>
</dbReference>
<evidence type="ECO:0000313" key="1">
    <source>
        <dbReference type="EMBL" id="KAJ3559052.1"/>
    </source>
</evidence>
<organism evidence="1 2">
    <name type="scientific">Phlebia brevispora</name>
    <dbReference type="NCBI Taxonomy" id="194682"/>
    <lineage>
        <taxon>Eukaryota</taxon>
        <taxon>Fungi</taxon>
        <taxon>Dikarya</taxon>
        <taxon>Basidiomycota</taxon>
        <taxon>Agaricomycotina</taxon>
        <taxon>Agaricomycetes</taxon>
        <taxon>Polyporales</taxon>
        <taxon>Meruliaceae</taxon>
        <taxon>Phlebia</taxon>
    </lineage>
</organism>